<dbReference type="OrthoDB" id="45007at2759"/>
<dbReference type="Pfam" id="PF14008">
    <property type="entry name" value="Metallophos_C"/>
    <property type="match status" value="1"/>
</dbReference>
<evidence type="ECO:0000259" key="2">
    <source>
        <dbReference type="Pfam" id="PF00149"/>
    </source>
</evidence>
<comment type="similarity">
    <text evidence="1">Belongs to the metallophosphoesterase superfamily. Purple acid phosphatase family.</text>
</comment>
<dbReference type="PANTHER" id="PTHR45867">
    <property type="entry name" value="PURPLE ACID PHOSPHATASE"/>
    <property type="match status" value="1"/>
</dbReference>
<proteinExistence type="inferred from homology"/>
<evidence type="ECO:0000259" key="3">
    <source>
        <dbReference type="Pfam" id="PF14008"/>
    </source>
</evidence>
<dbReference type="InterPro" id="IPR041792">
    <property type="entry name" value="MPP_PAP"/>
</dbReference>
<evidence type="ECO:0000313" key="5">
    <source>
        <dbReference type="EMBL" id="CAH1784387.1"/>
    </source>
</evidence>
<dbReference type="SUPFAM" id="SSF49363">
    <property type="entry name" value="Purple acid phosphatase, N-terminal domain"/>
    <property type="match status" value="1"/>
</dbReference>
<dbReference type="Gene3D" id="3.60.21.10">
    <property type="match status" value="1"/>
</dbReference>
<feature type="chain" id="PRO_5042621043" description="Purple acid phosphatase" evidence="1">
    <location>
        <begin position="24"/>
        <end position="439"/>
    </location>
</feature>
<dbReference type="PANTHER" id="PTHR45867:SF3">
    <property type="entry name" value="ACID PHOSPHATASE TYPE 7"/>
    <property type="match status" value="1"/>
</dbReference>
<keyword evidence="1" id="KW-0732">Signal</keyword>
<dbReference type="AlphaFoldDB" id="A0A8J1T754"/>
<dbReference type="InterPro" id="IPR029052">
    <property type="entry name" value="Metallo-depent_PP-like"/>
</dbReference>
<dbReference type="EC" id="3.1.3.2" evidence="1"/>
<dbReference type="GO" id="GO:0046872">
    <property type="term" value="F:metal ion binding"/>
    <property type="evidence" value="ECO:0007669"/>
    <property type="project" value="InterPro"/>
</dbReference>
<keyword evidence="1" id="KW-0378">Hydrolase</keyword>
<evidence type="ECO:0000313" key="6">
    <source>
        <dbReference type="Proteomes" id="UP000749559"/>
    </source>
</evidence>
<accession>A0A8J1T754</accession>
<dbReference type="InterPro" id="IPR008963">
    <property type="entry name" value="Purple_acid_Pase-like_N"/>
</dbReference>
<organism evidence="5 6">
    <name type="scientific">Owenia fusiformis</name>
    <name type="common">Polychaete worm</name>
    <dbReference type="NCBI Taxonomy" id="6347"/>
    <lineage>
        <taxon>Eukaryota</taxon>
        <taxon>Metazoa</taxon>
        <taxon>Spiralia</taxon>
        <taxon>Lophotrochozoa</taxon>
        <taxon>Annelida</taxon>
        <taxon>Polychaeta</taxon>
        <taxon>Sedentaria</taxon>
        <taxon>Canalipalpata</taxon>
        <taxon>Sabellida</taxon>
        <taxon>Oweniida</taxon>
        <taxon>Oweniidae</taxon>
        <taxon>Owenia</taxon>
    </lineage>
</organism>
<reference evidence="5" key="1">
    <citation type="submission" date="2022-03" db="EMBL/GenBank/DDBJ databases">
        <authorList>
            <person name="Martin C."/>
        </authorList>
    </citation>
    <scope>NUCLEOTIDE SEQUENCE</scope>
</reference>
<dbReference type="CDD" id="cd00839">
    <property type="entry name" value="MPP_PAPs"/>
    <property type="match status" value="1"/>
</dbReference>
<protein>
    <recommendedName>
        <fullName evidence="1">Purple acid phosphatase</fullName>
        <ecNumber evidence="1">3.1.3.2</ecNumber>
    </recommendedName>
</protein>
<evidence type="ECO:0000256" key="1">
    <source>
        <dbReference type="RuleBase" id="RU361203"/>
    </source>
</evidence>
<dbReference type="InterPro" id="IPR015914">
    <property type="entry name" value="PAPs_N"/>
</dbReference>
<dbReference type="SUPFAM" id="SSF56300">
    <property type="entry name" value="Metallo-dependent phosphatases"/>
    <property type="match status" value="1"/>
</dbReference>
<evidence type="ECO:0000259" key="4">
    <source>
        <dbReference type="Pfam" id="PF16656"/>
    </source>
</evidence>
<dbReference type="Pfam" id="PF00149">
    <property type="entry name" value="Metallophos"/>
    <property type="match status" value="1"/>
</dbReference>
<dbReference type="GO" id="GO:0003993">
    <property type="term" value="F:acid phosphatase activity"/>
    <property type="evidence" value="ECO:0007669"/>
    <property type="project" value="UniProtKB-EC"/>
</dbReference>
<dbReference type="Gene3D" id="2.60.40.380">
    <property type="entry name" value="Purple acid phosphatase-like, N-terminal"/>
    <property type="match status" value="1"/>
</dbReference>
<dbReference type="EMBL" id="CAIIXF020000005">
    <property type="protein sequence ID" value="CAH1784387.1"/>
    <property type="molecule type" value="Genomic_DNA"/>
</dbReference>
<gene>
    <name evidence="5" type="ORF">OFUS_LOCUS10590</name>
</gene>
<name>A0A8J1T754_OWEFU</name>
<comment type="caution">
    <text evidence="5">The sequence shown here is derived from an EMBL/GenBank/DDBJ whole genome shotgun (WGS) entry which is preliminary data.</text>
</comment>
<dbReference type="Pfam" id="PF16656">
    <property type="entry name" value="Pur_ac_phosph_N"/>
    <property type="match status" value="1"/>
</dbReference>
<dbReference type="InterPro" id="IPR025733">
    <property type="entry name" value="PAPs_C"/>
</dbReference>
<feature type="domain" description="Calcineurin-like phosphoesterase" evidence="2">
    <location>
        <begin position="132"/>
        <end position="336"/>
    </location>
</feature>
<dbReference type="InterPro" id="IPR004843">
    <property type="entry name" value="Calcineurin-like_PHP"/>
</dbReference>
<keyword evidence="6" id="KW-1185">Reference proteome</keyword>
<feature type="signal peptide" evidence="1">
    <location>
        <begin position="1"/>
        <end position="23"/>
    </location>
</feature>
<comment type="catalytic activity">
    <reaction evidence="1">
        <text>a phosphate monoester + H2O = an alcohol + phosphate</text>
        <dbReference type="Rhea" id="RHEA:15017"/>
        <dbReference type="ChEBI" id="CHEBI:15377"/>
        <dbReference type="ChEBI" id="CHEBI:30879"/>
        <dbReference type="ChEBI" id="CHEBI:43474"/>
        <dbReference type="ChEBI" id="CHEBI:67140"/>
        <dbReference type="EC" id="3.1.3.2"/>
    </reaction>
</comment>
<dbReference type="Proteomes" id="UP000749559">
    <property type="component" value="Unassembled WGS sequence"/>
</dbReference>
<feature type="domain" description="Purple acid phosphatase C-terminal" evidence="3">
    <location>
        <begin position="361"/>
        <end position="422"/>
    </location>
</feature>
<sequence>MSRIMFGIMLALAVVTNTMLVKGEVYYQPQQIHLSYSTEADGMQVTWVTFNATMESIVQYETENGGGMMEASGGTTVFKDGGPEGRLLYIHTVTLRSLKPGTKYMYHCGSDLGWSAIYWFRTSPAGSDWPARFAVYGDMGNKNAVSMGRLQEETQLEHFDAILHVGDFAYDMDSDNARVGDEFMQQIETIAAYVPYMTCVGNHEEKYNFSNYKQRFKMPGGDGENLWYSFNVGLAHIVAISTEVYFYTNYGTKQIQEQYKWLQRDLEVAASAENRKIRPWIIVFGHKPMYCSNPDNTLCGDYKDNIIRNGLNGESFEKLFYKYGVDLQFYAHEHSYERLFPVYNTKVCNGSKHDPYLNPGAPVHIITGSAGCQEGQTEFRPNVFPWSAFHTRDYGYTRMEVTNHTHLHIEQVSDDKGGKVIDAITIVKEQHGLESFNCH</sequence>
<feature type="domain" description="Purple acid phosphatase N-terminal" evidence="4">
    <location>
        <begin position="29"/>
        <end position="122"/>
    </location>
</feature>